<gene>
    <name evidence="3" type="ORF">AKJ31_08875</name>
</gene>
<protein>
    <recommendedName>
        <fullName evidence="2">Endonuclease GajA/Old nuclease/RecF-like AAA domain-containing protein</fullName>
    </recommendedName>
</protein>
<dbReference type="InterPro" id="IPR041685">
    <property type="entry name" value="AAA_GajA/Old/RecF-like"/>
</dbReference>
<feature type="coiled-coil region" evidence="1">
    <location>
        <begin position="417"/>
        <end position="444"/>
    </location>
</feature>
<proteinExistence type="predicted"/>
<evidence type="ECO:0000256" key="1">
    <source>
        <dbReference type="SAM" id="Coils"/>
    </source>
</evidence>
<organism evidence="3 4">
    <name type="scientific">Vibrio hepatarius</name>
    <dbReference type="NCBI Taxonomy" id="171383"/>
    <lineage>
        <taxon>Bacteria</taxon>
        <taxon>Pseudomonadati</taxon>
        <taxon>Pseudomonadota</taxon>
        <taxon>Gammaproteobacteria</taxon>
        <taxon>Vibrionales</taxon>
        <taxon>Vibrionaceae</taxon>
        <taxon>Vibrio</taxon>
        <taxon>Vibrio oreintalis group</taxon>
    </lineage>
</organism>
<feature type="domain" description="Endonuclease GajA/Old nuclease/RecF-like AAA" evidence="2">
    <location>
        <begin position="11"/>
        <end position="358"/>
    </location>
</feature>
<dbReference type="InterPro" id="IPR051396">
    <property type="entry name" value="Bact_Antivir_Def_Nuclease"/>
</dbReference>
<dbReference type="OrthoDB" id="3322489at2"/>
<dbReference type="Pfam" id="PF13175">
    <property type="entry name" value="AAA_15"/>
    <property type="match status" value="1"/>
</dbReference>
<dbReference type="SUPFAM" id="SSF52540">
    <property type="entry name" value="P-loop containing nucleoside triphosphate hydrolases"/>
    <property type="match status" value="1"/>
</dbReference>
<evidence type="ECO:0000313" key="3">
    <source>
        <dbReference type="EMBL" id="KOO08013.1"/>
    </source>
</evidence>
<dbReference type="Gene3D" id="3.40.50.300">
    <property type="entry name" value="P-loop containing nucleotide triphosphate hydrolases"/>
    <property type="match status" value="1"/>
</dbReference>
<name>A0A0M0I281_9VIBR</name>
<comment type="caution">
    <text evidence="3">The sequence shown here is derived from an EMBL/GenBank/DDBJ whole genome shotgun (WGS) entry which is preliminary data.</text>
</comment>
<dbReference type="PANTHER" id="PTHR43581:SF4">
    <property type="entry name" value="ATP_GTP PHOSPHATASE"/>
    <property type="match status" value="1"/>
</dbReference>
<dbReference type="STRING" id="171383.AKJ31_08875"/>
<dbReference type="PANTHER" id="PTHR43581">
    <property type="entry name" value="ATP/GTP PHOSPHATASE"/>
    <property type="match status" value="1"/>
</dbReference>
<reference evidence="4" key="1">
    <citation type="submission" date="2015-08" db="EMBL/GenBank/DDBJ databases">
        <title>Vibrio galatheae sp. nov., a novel member of the Vibrionaceae family isolated from the Solomon Islands.</title>
        <authorList>
            <person name="Giubergia S."/>
            <person name="Machado H."/>
            <person name="Mateiu R.V."/>
            <person name="Gram L."/>
        </authorList>
    </citation>
    <scope>NUCLEOTIDE SEQUENCE [LARGE SCALE GENOMIC DNA]</scope>
    <source>
        <strain evidence="4">DSM 19134</strain>
    </source>
</reference>
<dbReference type="InterPro" id="IPR027417">
    <property type="entry name" value="P-loop_NTPase"/>
</dbReference>
<dbReference type="Proteomes" id="UP000037530">
    <property type="component" value="Unassembled WGS sequence"/>
</dbReference>
<sequence>MKCNLISMVTIEKIEIKNFRSFGNRKGDTTNLDKLSSLNILSGSNDSGKSNIIRALNLFFNGHTDIDNFFDFQRDFFKKAMSDDENDINEKVVTVKIFFRNEKNHNKNKQYPTKVFLPERFFVSKRWTKASSYSLSDLRSNIETSFKHEKGDIFEHFKDGTTNAIKSTTKASLQKQLTEFLAQIQFHYVPAIKDKQYFSKLYGELQHTLWKTKTSKIDRKKNDFQKEIQSETAKIMQDFQSTLGDMHSNYQPVFQLPSDLVDLFKTLQVQTGNVELSQRGDGVQAKLIPEILHYIALKERSYTSRTVRSDVQSKKYFIWGFEEPENSYEYKNAQILADRFKDIFSQSAQIFITTHSFNFLAMKGDNISKYRVWHNPEVSSSKINRIKPSRENDSEKETLELSDIYKLNDDLGVFTLNEKLLQIYKDIEKVKSELEEKASRIKQHKSYLLVEDKLEQIYKVAWLILNDIPINIDTFDEDFEKNCSFEIHGLGGAGALGGFLRSKNTAIHKDARVVGVFDFDKEGSENFHNLKKDSFWPKEVLGAKESGIYRKRSDHPYFYAMLLPVPNRLNHLADLQHANFSSYIEIENLLPNEFLLQGKFVDEKIIVGVKYQKIKDTAKSKLWKKAAILSKEDFKDFEPLFNTFNQLVSSDEVNKELNLITEENVKKYEDQKNFSLNK</sequence>
<keyword evidence="4" id="KW-1185">Reference proteome</keyword>
<dbReference type="EMBL" id="LHPI01000006">
    <property type="protein sequence ID" value="KOO08013.1"/>
    <property type="molecule type" value="Genomic_DNA"/>
</dbReference>
<evidence type="ECO:0000313" key="4">
    <source>
        <dbReference type="Proteomes" id="UP000037530"/>
    </source>
</evidence>
<dbReference type="PATRIC" id="fig|171383.3.peg.1822"/>
<dbReference type="AlphaFoldDB" id="A0A0M0I281"/>
<accession>A0A0M0I281</accession>
<evidence type="ECO:0000259" key="2">
    <source>
        <dbReference type="Pfam" id="PF13175"/>
    </source>
</evidence>
<keyword evidence="1" id="KW-0175">Coiled coil</keyword>